<name>Z9JLZ9_9GAMM</name>
<dbReference type="AlphaFoldDB" id="Z9JLZ9"/>
<dbReference type="InterPro" id="IPR053734">
    <property type="entry name" value="Phage_Head-Tail_Connect_sf"/>
</dbReference>
<gene>
    <name evidence="1" type="ORF">AF72_04265</name>
</gene>
<dbReference type="STRING" id="1444770.AF72_04265"/>
<evidence type="ECO:0000313" key="1">
    <source>
        <dbReference type="EMBL" id="EWS78792.1"/>
    </source>
</evidence>
<dbReference type="Proteomes" id="UP000020406">
    <property type="component" value="Unassembled WGS sequence"/>
</dbReference>
<dbReference type="PATRIC" id="fig|1444770.3.peg.1033"/>
<dbReference type="eggNOG" id="ENOG50332V1">
    <property type="taxonomic scope" value="Bacteria"/>
</dbReference>
<comment type="caution">
    <text evidence="1">The sequence shown here is derived from an EMBL/GenBank/DDBJ whole genome shotgun (WGS) entry which is preliminary data.</text>
</comment>
<accession>Z9JLZ9</accession>
<dbReference type="GO" id="GO:0019068">
    <property type="term" value="P:virion assembly"/>
    <property type="evidence" value="ECO:0007669"/>
    <property type="project" value="InterPro"/>
</dbReference>
<organism evidence="1 2">
    <name type="scientific">Xylella taiwanensis</name>
    <dbReference type="NCBI Taxonomy" id="1444770"/>
    <lineage>
        <taxon>Bacteria</taxon>
        <taxon>Pseudomonadati</taxon>
        <taxon>Pseudomonadota</taxon>
        <taxon>Gammaproteobacteria</taxon>
        <taxon>Lysobacterales</taxon>
        <taxon>Lysobacteraceae</taxon>
        <taxon>Xylella</taxon>
    </lineage>
</organism>
<protein>
    <submittedName>
        <fullName evidence="1">Uncharacterized protein</fullName>
    </submittedName>
</protein>
<dbReference type="Gene3D" id="2.40.10.180">
    <property type="entry name" value="Phage tail proteins"/>
    <property type="match status" value="1"/>
</dbReference>
<sequence>MNGDLGDYRMSAPGLSFTCKYVDVAAFKKHDRAVIAGQHDWLTHDPQPDGIGMTFVWLAPWGYPSIAGNHHERTQF</sequence>
<proteinExistence type="predicted"/>
<reference evidence="1 2" key="1">
    <citation type="journal article" date="2014" name="Genome Announc.">
        <title>Draft Genome Sequence of Xylella fastidiosa Pear Leaf Scorch Strain in Taiwan.</title>
        <authorList>
            <person name="Su C.C."/>
            <person name="Deng W.L."/>
            <person name="Jan F.J."/>
            <person name="Chang C.J."/>
            <person name="Huang H."/>
            <person name="Chen J."/>
        </authorList>
    </citation>
    <scope>NUCLEOTIDE SEQUENCE [LARGE SCALE GENOMIC DNA]</scope>
    <source>
        <strain evidence="1 2">PLS229</strain>
    </source>
</reference>
<dbReference type="EMBL" id="JDSQ01000005">
    <property type="protein sequence ID" value="EWS78792.1"/>
    <property type="molecule type" value="Genomic_DNA"/>
</dbReference>
<dbReference type="RefSeq" id="WP_230428500.1">
    <property type="nucleotide sequence ID" value="NZ_CP087676.1"/>
</dbReference>
<evidence type="ECO:0000313" key="2">
    <source>
        <dbReference type="Proteomes" id="UP000020406"/>
    </source>
</evidence>
<dbReference type="InterPro" id="IPR008018">
    <property type="entry name" value="Phage_tail_attach_FII"/>
</dbReference>
<dbReference type="Pfam" id="PF05354">
    <property type="entry name" value="Phage_attach"/>
    <property type="match status" value="1"/>
</dbReference>